<gene>
    <name evidence="2" type="ORF">BCR34DRAFT_485959</name>
</gene>
<proteinExistence type="predicted"/>
<reference evidence="2 3" key="1">
    <citation type="submission" date="2016-07" db="EMBL/GenBank/DDBJ databases">
        <title>Pervasive Adenine N6-methylation of Active Genes in Fungi.</title>
        <authorList>
            <consortium name="DOE Joint Genome Institute"/>
            <person name="Mondo S.J."/>
            <person name="Dannebaum R.O."/>
            <person name="Kuo R.C."/>
            <person name="Labutti K."/>
            <person name="Haridas S."/>
            <person name="Kuo A."/>
            <person name="Salamov A."/>
            <person name="Ahrendt S.R."/>
            <person name="Lipzen A."/>
            <person name="Sullivan W."/>
            <person name="Andreopoulos W.B."/>
            <person name="Clum A."/>
            <person name="Lindquist E."/>
            <person name="Daum C."/>
            <person name="Ramamoorthy G.K."/>
            <person name="Gryganskyi A."/>
            <person name="Culley D."/>
            <person name="Magnuson J.K."/>
            <person name="James T.Y."/>
            <person name="O'Malley M.A."/>
            <person name="Stajich J.E."/>
            <person name="Spatafora J.W."/>
            <person name="Visel A."/>
            <person name="Grigoriev I.V."/>
        </authorList>
    </citation>
    <scope>NUCLEOTIDE SEQUENCE [LARGE SCALE GENOMIC DNA]</scope>
    <source>
        <strain evidence="2 3">CBS 115471</strain>
    </source>
</reference>
<dbReference type="Proteomes" id="UP000193144">
    <property type="component" value="Unassembled WGS sequence"/>
</dbReference>
<name>A0A1Y1ZJS8_9PLEO</name>
<evidence type="ECO:0000313" key="2">
    <source>
        <dbReference type="EMBL" id="ORY10277.1"/>
    </source>
</evidence>
<evidence type="ECO:0000256" key="1">
    <source>
        <dbReference type="SAM" id="SignalP"/>
    </source>
</evidence>
<accession>A0A1Y1ZJS8</accession>
<dbReference type="EMBL" id="MCFA01000075">
    <property type="protein sequence ID" value="ORY10277.1"/>
    <property type="molecule type" value="Genomic_DNA"/>
</dbReference>
<dbReference type="STRING" id="1231657.A0A1Y1ZJS8"/>
<dbReference type="InterPro" id="IPR021476">
    <property type="entry name" value="Egh16-like"/>
</dbReference>
<feature type="signal peptide" evidence="1">
    <location>
        <begin position="1"/>
        <end position="22"/>
    </location>
</feature>
<comment type="caution">
    <text evidence="2">The sequence shown here is derived from an EMBL/GenBank/DDBJ whole genome shotgun (WGS) entry which is preliminary data.</text>
</comment>
<dbReference type="Pfam" id="PF11327">
    <property type="entry name" value="Egh16-like"/>
    <property type="match status" value="1"/>
</dbReference>
<keyword evidence="3" id="KW-1185">Reference proteome</keyword>
<evidence type="ECO:0000313" key="3">
    <source>
        <dbReference type="Proteomes" id="UP000193144"/>
    </source>
</evidence>
<protein>
    <submittedName>
        <fullName evidence="2">Uncharacterized protein</fullName>
    </submittedName>
</protein>
<dbReference type="OrthoDB" id="3241054at2759"/>
<sequence length="187" mass="18297">MLFNSMLLSGAVLAFSAIQVSAHAAINPALGVKATAVRNDVQRPSTAKPCGNADLAAIDTSTAVTADSSGSFTVDIQNFNGGRDGSRQVTMQVDAAGTGAKFVAGQVTVNGQAAPAATGTEKITASLPAGTKCTGGAAGNLCLASFKTLGGFGNCVVVQQGGAGAAAAAAGGEHIKDGDNVTEANER</sequence>
<dbReference type="AlphaFoldDB" id="A0A1Y1ZJS8"/>
<organism evidence="2 3">
    <name type="scientific">Clohesyomyces aquaticus</name>
    <dbReference type="NCBI Taxonomy" id="1231657"/>
    <lineage>
        <taxon>Eukaryota</taxon>
        <taxon>Fungi</taxon>
        <taxon>Dikarya</taxon>
        <taxon>Ascomycota</taxon>
        <taxon>Pezizomycotina</taxon>
        <taxon>Dothideomycetes</taxon>
        <taxon>Pleosporomycetidae</taxon>
        <taxon>Pleosporales</taxon>
        <taxon>Lindgomycetaceae</taxon>
        <taxon>Clohesyomyces</taxon>
    </lineage>
</organism>
<feature type="chain" id="PRO_5012960163" evidence="1">
    <location>
        <begin position="23"/>
        <end position="187"/>
    </location>
</feature>
<keyword evidence="1" id="KW-0732">Signal</keyword>